<evidence type="ECO:0008006" key="3">
    <source>
        <dbReference type="Google" id="ProtNLM"/>
    </source>
</evidence>
<proteinExistence type="predicted"/>
<gene>
    <name evidence="1" type="ORF">BME96_03655</name>
</gene>
<dbReference type="Proteomes" id="UP000182945">
    <property type="component" value="Chromosome"/>
</dbReference>
<protein>
    <recommendedName>
        <fullName evidence="3">HNH endonuclease</fullName>
    </recommendedName>
</protein>
<reference evidence="1 2" key="1">
    <citation type="submission" date="2016-11" db="EMBL/GenBank/DDBJ databases">
        <title>Complete genome sequencing of Virgibacillus halodenitrificans PDB-F2.</title>
        <authorList>
            <person name="Sun Z."/>
            <person name="Zhou Y."/>
            <person name="Li H."/>
        </authorList>
    </citation>
    <scope>NUCLEOTIDE SEQUENCE [LARGE SCALE GENOMIC DNA]</scope>
    <source>
        <strain evidence="1 2">PDB-F2</strain>
    </source>
</reference>
<organism evidence="1 2">
    <name type="scientific">Virgibacillus halodenitrificans</name>
    <name type="common">Bacillus halodenitrificans</name>
    <dbReference type="NCBI Taxonomy" id="1482"/>
    <lineage>
        <taxon>Bacteria</taxon>
        <taxon>Bacillati</taxon>
        <taxon>Bacillota</taxon>
        <taxon>Bacilli</taxon>
        <taxon>Bacillales</taxon>
        <taxon>Bacillaceae</taxon>
        <taxon>Virgibacillus</taxon>
    </lineage>
</organism>
<sequence length="223" mass="24687">MDQVETNGVTFQKAEGVSLSAKGTGDVQRSEIDEVIKNNYDKNGDLINRSIVPKGYESVEDFLKVVDDTTIKEFGYESVEEFKAVVGHVDDYLNASPKNNIVNKGLAGGKHVKDVDYDVLGFPIFKGDDVKFSMKLKGSMFKAIDDTQFKECTGLLKEAIEQGEISKSIFTPKQLRDIENGEARIKGLTWHHHQAPGKMQLVVSKTHKVNHLGGNKLCGDGIR</sequence>
<dbReference type="KEGG" id="vhl:BME96_03655"/>
<accession>A0AAC9NM31</accession>
<name>A0AAC9NM31_VIRHA</name>
<evidence type="ECO:0000313" key="2">
    <source>
        <dbReference type="Proteomes" id="UP000182945"/>
    </source>
</evidence>
<evidence type="ECO:0000313" key="1">
    <source>
        <dbReference type="EMBL" id="APC50167.1"/>
    </source>
</evidence>
<dbReference type="AlphaFoldDB" id="A0AAC9NM31"/>
<dbReference type="Pfam" id="PF12639">
    <property type="entry name" value="Colicin-DNase"/>
    <property type="match status" value="1"/>
</dbReference>
<dbReference type="EMBL" id="CP017962">
    <property type="protein sequence ID" value="APC50167.1"/>
    <property type="molecule type" value="Genomic_DNA"/>
</dbReference>